<keyword evidence="2" id="KW-1185">Reference proteome</keyword>
<name>A0ABT3SN23_9MYCO</name>
<dbReference type="Pfam" id="PF04075">
    <property type="entry name" value="F420H2_quin_red"/>
    <property type="match status" value="1"/>
</dbReference>
<dbReference type="NCBIfam" id="TIGR00026">
    <property type="entry name" value="hi_GC_TIGR00026"/>
    <property type="match status" value="1"/>
</dbReference>
<accession>A0ABT3SN23</accession>
<gene>
    <name evidence="1" type="ORF">ORI27_29945</name>
</gene>
<dbReference type="RefSeq" id="WP_266000788.1">
    <property type="nucleotide sequence ID" value="NZ_JAPJDN010000051.1"/>
</dbReference>
<dbReference type="InterPro" id="IPR012349">
    <property type="entry name" value="Split_barrel_FMN-bd"/>
</dbReference>
<comment type="caution">
    <text evidence="1">The sequence shown here is derived from an EMBL/GenBank/DDBJ whole genome shotgun (WGS) entry which is preliminary data.</text>
</comment>
<proteinExistence type="predicted"/>
<organism evidence="1 2">
    <name type="scientific">Mycobacterium pinniadriaticum</name>
    <dbReference type="NCBI Taxonomy" id="2994102"/>
    <lineage>
        <taxon>Bacteria</taxon>
        <taxon>Bacillati</taxon>
        <taxon>Actinomycetota</taxon>
        <taxon>Actinomycetes</taxon>
        <taxon>Mycobacteriales</taxon>
        <taxon>Mycobacteriaceae</taxon>
        <taxon>Mycobacterium</taxon>
    </lineage>
</organism>
<dbReference type="InterPro" id="IPR004378">
    <property type="entry name" value="F420H2_quin_Rdtase"/>
</dbReference>
<reference evidence="1 2" key="1">
    <citation type="submission" date="2022-11" db="EMBL/GenBank/DDBJ databases">
        <title>Mycobacterium sp. nov.</title>
        <authorList>
            <person name="Papic B."/>
            <person name="Spicic S."/>
            <person name="Duvnjak S."/>
        </authorList>
    </citation>
    <scope>NUCLEOTIDE SEQUENCE [LARGE SCALE GENOMIC DNA]</scope>
    <source>
        <strain evidence="1 2">CVI_P4</strain>
    </source>
</reference>
<dbReference type="Gene3D" id="2.30.110.10">
    <property type="entry name" value="Electron Transport, Fmn-binding Protein, Chain A"/>
    <property type="match status" value="1"/>
</dbReference>
<sequence>MSQWSPGRVTHALFRAPAWFYGHGLGWLLTGRMLCLTHVGRRYRTVLEVVGRRGDEIYVVAGWGSSSDWYRNIQATPPVEVASGRRAFVPAWRRLDAAEAEVVIADYERRNRLITPVVRLGLSKLVGWRYDGTPAARERLVSELPLLGFRPR</sequence>
<evidence type="ECO:0000313" key="2">
    <source>
        <dbReference type="Proteomes" id="UP001300745"/>
    </source>
</evidence>
<evidence type="ECO:0000313" key="1">
    <source>
        <dbReference type="EMBL" id="MCX2940919.1"/>
    </source>
</evidence>
<dbReference type="EMBL" id="JAPJDO010000051">
    <property type="protein sequence ID" value="MCX2940919.1"/>
    <property type="molecule type" value="Genomic_DNA"/>
</dbReference>
<protein>
    <submittedName>
        <fullName evidence="1">Nitroreductase family deazaflavin-dependent oxidoreductase</fullName>
    </submittedName>
</protein>
<dbReference type="Proteomes" id="UP001300745">
    <property type="component" value="Unassembled WGS sequence"/>
</dbReference>